<comment type="similarity">
    <text evidence="3 12">Belongs to the class-V pyridoxal-phosphate-dependent aminotransferase family. SerC subfamily.</text>
</comment>
<evidence type="ECO:0000256" key="10">
    <source>
        <dbReference type="ARBA" id="ARBA00047630"/>
    </source>
</evidence>
<evidence type="ECO:0000256" key="11">
    <source>
        <dbReference type="ARBA" id="ARBA00049007"/>
    </source>
</evidence>
<dbReference type="GO" id="GO:0006564">
    <property type="term" value="P:L-serine biosynthetic process"/>
    <property type="evidence" value="ECO:0007669"/>
    <property type="project" value="UniProtKB-UniRule"/>
</dbReference>
<feature type="binding site" evidence="12">
    <location>
        <begin position="247"/>
        <end position="248"/>
    </location>
    <ligand>
        <name>pyridoxal 5'-phosphate</name>
        <dbReference type="ChEBI" id="CHEBI:597326"/>
    </ligand>
</feature>
<evidence type="ECO:0000256" key="2">
    <source>
        <dbReference type="ARBA" id="ARBA00005099"/>
    </source>
</evidence>
<feature type="modified residue" description="N6-(pyridoxal phosphate)lysine" evidence="12">
    <location>
        <position position="206"/>
    </location>
</feature>
<keyword evidence="7 12" id="KW-0663">Pyridoxal phosphate</keyword>
<dbReference type="EMBL" id="WNKT01000008">
    <property type="protein sequence ID" value="MTW20649.1"/>
    <property type="molecule type" value="Genomic_DNA"/>
</dbReference>
<keyword evidence="8 12" id="KW-0664">Pyridoxine biosynthesis</keyword>
<dbReference type="Gene3D" id="3.90.1150.10">
    <property type="entry name" value="Aspartate Aminotransferase, domain 1"/>
    <property type="match status" value="1"/>
</dbReference>
<comment type="cofactor">
    <cofactor evidence="12">
        <name>pyridoxal 5'-phosphate</name>
        <dbReference type="ChEBI" id="CHEBI:597326"/>
    </cofactor>
    <text evidence="12">Binds 1 pyridoxal phosphate per subunit.</text>
</comment>
<evidence type="ECO:0000256" key="3">
    <source>
        <dbReference type="ARBA" id="ARBA00006904"/>
    </source>
</evidence>
<dbReference type="GO" id="GO:0030170">
    <property type="term" value="F:pyridoxal phosphate binding"/>
    <property type="evidence" value="ECO:0007669"/>
    <property type="project" value="UniProtKB-UniRule"/>
</dbReference>
<evidence type="ECO:0000256" key="5">
    <source>
        <dbReference type="ARBA" id="ARBA00022605"/>
    </source>
</evidence>
<dbReference type="AlphaFoldDB" id="A0A6N8ECN4"/>
<dbReference type="GO" id="GO:0004648">
    <property type="term" value="F:O-phospho-L-serine:2-oxoglutarate aminotransferase activity"/>
    <property type="evidence" value="ECO:0007669"/>
    <property type="project" value="UniProtKB-UniRule"/>
</dbReference>
<dbReference type="NCBIfam" id="NF003764">
    <property type="entry name" value="PRK05355.1"/>
    <property type="match status" value="1"/>
</dbReference>
<accession>A0A6N8ECN4</accession>
<feature type="binding site" evidence="12">
    <location>
        <position position="110"/>
    </location>
    <ligand>
        <name>pyridoxal 5'-phosphate</name>
        <dbReference type="ChEBI" id="CHEBI:597326"/>
    </ligand>
</feature>
<dbReference type="GO" id="GO:0005737">
    <property type="term" value="C:cytoplasm"/>
    <property type="evidence" value="ECO:0007669"/>
    <property type="project" value="UniProtKB-SubCell"/>
</dbReference>
<dbReference type="GO" id="GO:0008615">
    <property type="term" value="P:pyridoxine biosynthetic process"/>
    <property type="evidence" value="ECO:0007669"/>
    <property type="project" value="UniProtKB-UniRule"/>
</dbReference>
<dbReference type="UniPathway" id="UPA00135">
    <property type="reaction ID" value="UER00197"/>
</dbReference>
<evidence type="ECO:0000313" key="15">
    <source>
        <dbReference type="Proteomes" id="UP000434044"/>
    </source>
</evidence>
<evidence type="ECO:0000256" key="6">
    <source>
        <dbReference type="ARBA" id="ARBA00022679"/>
    </source>
</evidence>
<sequence length="372" mass="41106">MTPETAFDRNALNFSGGPGALPAVVLAETRQAIQAVPGVGLSILGISHRSDWFAELITQTERDLRALLKLPDSYAVLLLQGGATLQFSMIPMLLLRGSGCTAEYLRTGYWSAKSIPPARLEGEVRVLWDGERQGDGFRRLPTADELECSSAAAYLHYVSNETVEGVQFQTIPGRDGVKRVCDMSSDFLSRPFDPERFDLVYAHAQKNLGPAGVTLVVIRRALLDQVPAGIPEILDYRAHLQARSIYNTPPVMAIYVVSRVLRWLREEIGGLEPMDALNRRKADGLYGVIDRHPDVYAGWANPADRSRMNVVFRLPTPEREADFLRRAESAGFSGLKGHRSLGGIRASIYNGMTLAAVERLVEFMDDFAHNGH</sequence>
<evidence type="ECO:0000256" key="7">
    <source>
        <dbReference type="ARBA" id="ARBA00022898"/>
    </source>
</evidence>
<keyword evidence="15" id="KW-1185">Reference proteome</keyword>
<dbReference type="OrthoDB" id="9809412at2"/>
<evidence type="ECO:0000256" key="1">
    <source>
        <dbReference type="ARBA" id="ARBA00004915"/>
    </source>
</evidence>
<feature type="domain" description="Aminotransferase class V" evidence="13">
    <location>
        <begin position="13"/>
        <end position="360"/>
    </location>
</feature>
<dbReference type="InterPro" id="IPR022278">
    <property type="entry name" value="Pser_aminoTfrase"/>
</dbReference>
<dbReference type="Proteomes" id="UP000434044">
    <property type="component" value="Unassembled WGS sequence"/>
</dbReference>
<dbReference type="HAMAP" id="MF_00160">
    <property type="entry name" value="SerC_aminotrans_5"/>
    <property type="match status" value="1"/>
</dbReference>
<comment type="function">
    <text evidence="12">Catalyzes the reversible conversion of 3-phosphohydroxypyruvate to phosphoserine and of 3-hydroxy-2-oxo-4-phosphonooxybutanoate to phosphohydroxythreonine.</text>
</comment>
<dbReference type="FunFam" id="3.90.1150.10:FF:000006">
    <property type="entry name" value="Phosphoserine aminotransferase"/>
    <property type="match status" value="1"/>
</dbReference>
<dbReference type="Gene3D" id="3.40.640.10">
    <property type="entry name" value="Type I PLP-dependent aspartate aminotransferase-like (Major domain)"/>
    <property type="match status" value="1"/>
</dbReference>
<dbReference type="RefSeq" id="WP_155449238.1">
    <property type="nucleotide sequence ID" value="NZ_WNKT01000008.1"/>
</dbReference>
<dbReference type="InterPro" id="IPR015424">
    <property type="entry name" value="PyrdxlP-dep_Trfase"/>
</dbReference>
<reference evidence="14 15" key="1">
    <citation type="submission" date="2019-11" db="EMBL/GenBank/DDBJ databases">
        <title>Whole-genome sequence of the anaerobic purple sulfur bacterium Allochromatium palmeri DSM 15591.</title>
        <authorList>
            <person name="Kyndt J.A."/>
            <person name="Meyer T.E."/>
        </authorList>
    </citation>
    <scope>NUCLEOTIDE SEQUENCE [LARGE SCALE GENOMIC DNA]</scope>
    <source>
        <strain evidence="14 15">DSM 15591</strain>
    </source>
</reference>
<evidence type="ECO:0000256" key="4">
    <source>
        <dbReference type="ARBA" id="ARBA00022576"/>
    </source>
</evidence>
<evidence type="ECO:0000313" key="14">
    <source>
        <dbReference type="EMBL" id="MTW20649.1"/>
    </source>
</evidence>
<dbReference type="UniPathway" id="UPA00244">
    <property type="reaction ID" value="UER00311"/>
</dbReference>
<comment type="subunit">
    <text evidence="12">Homodimer.</text>
</comment>
<organism evidence="14 15">
    <name type="scientific">Allochromatium palmeri</name>
    <dbReference type="NCBI Taxonomy" id="231048"/>
    <lineage>
        <taxon>Bacteria</taxon>
        <taxon>Pseudomonadati</taxon>
        <taxon>Pseudomonadota</taxon>
        <taxon>Gammaproteobacteria</taxon>
        <taxon>Chromatiales</taxon>
        <taxon>Chromatiaceae</taxon>
        <taxon>Allochromatium</taxon>
    </lineage>
</organism>
<keyword evidence="5 12" id="KW-0028">Amino-acid biosynthesis</keyword>
<dbReference type="PANTHER" id="PTHR43247">
    <property type="entry name" value="PHOSPHOSERINE AMINOTRANSFERASE"/>
    <property type="match status" value="1"/>
</dbReference>
<comment type="pathway">
    <text evidence="1 12">Cofactor biosynthesis; pyridoxine 5'-phosphate biosynthesis; pyridoxine 5'-phosphate from D-erythrose 4-phosphate: step 3/5.</text>
</comment>
<comment type="catalytic activity">
    <reaction evidence="11 12">
        <text>O-phospho-L-serine + 2-oxoglutarate = 3-phosphooxypyruvate + L-glutamate</text>
        <dbReference type="Rhea" id="RHEA:14329"/>
        <dbReference type="ChEBI" id="CHEBI:16810"/>
        <dbReference type="ChEBI" id="CHEBI:18110"/>
        <dbReference type="ChEBI" id="CHEBI:29985"/>
        <dbReference type="ChEBI" id="CHEBI:57524"/>
        <dbReference type="EC" id="2.6.1.52"/>
    </reaction>
</comment>
<feature type="binding site" evidence="12">
    <location>
        <begin position="83"/>
        <end position="84"/>
    </location>
    <ligand>
        <name>pyridoxal 5'-phosphate</name>
        <dbReference type="ChEBI" id="CHEBI:597326"/>
    </ligand>
</feature>
<comment type="subcellular location">
    <subcellularLocation>
        <location evidence="12">Cytoplasm</location>
    </subcellularLocation>
</comment>
<dbReference type="Pfam" id="PF00266">
    <property type="entry name" value="Aminotran_5"/>
    <property type="match status" value="1"/>
</dbReference>
<keyword evidence="12" id="KW-0963">Cytoplasm</keyword>
<evidence type="ECO:0000259" key="13">
    <source>
        <dbReference type="Pfam" id="PF00266"/>
    </source>
</evidence>
<evidence type="ECO:0000256" key="8">
    <source>
        <dbReference type="ARBA" id="ARBA00023096"/>
    </source>
</evidence>
<gene>
    <name evidence="12" type="primary">serC</name>
    <name evidence="14" type="ORF">GJ668_06000</name>
</gene>
<comment type="caution">
    <text evidence="12">Lacks conserved residue(s) required for the propagation of feature annotation.</text>
</comment>
<comment type="caution">
    <text evidence="14">The sequence shown here is derived from an EMBL/GenBank/DDBJ whole genome shotgun (WGS) entry which is preliminary data.</text>
</comment>
<dbReference type="InterPro" id="IPR015422">
    <property type="entry name" value="PyrdxlP-dep_Trfase_small"/>
</dbReference>
<dbReference type="PANTHER" id="PTHR43247:SF1">
    <property type="entry name" value="PHOSPHOSERINE AMINOTRANSFERASE"/>
    <property type="match status" value="1"/>
</dbReference>
<evidence type="ECO:0000256" key="12">
    <source>
        <dbReference type="HAMAP-Rule" id="MF_00160"/>
    </source>
</evidence>
<proteinExistence type="inferred from homology"/>
<protein>
    <recommendedName>
        <fullName evidence="12">Phosphoserine aminotransferase</fullName>
        <ecNumber evidence="12">2.6.1.52</ecNumber>
    </recommendedName>
    <alternativeName>
        <fullName evidence="12">Phosphohydroxythreonine aminotransferase</fullName>
        <shortName evidence="12">PSAT</shortName>
    </alternativeName>
</protein>
<dbReference type="PIRSF" id="PIRSF000525">
    <property type="entry name" value="SerC"/>
    <property type="match status" value="1"/>
</dbReference>
<comment type="catalytic activity">
    <reaction evidence="10 12">
        <text>4-(phosphooxy)-L-threonine + 2-oxoglutarate = (R)-3-hydroxy-2-oxo-4-phosphooxybutanoate + L-glutamate</text>
        <dbReference type="Rhea" id="RHEA:16573"/>
        <dbReference type="ChEBI" id="CHEBI:16810"/>
        <dbReference type="ChEBI" id="CHEBI:29985"/>
        <dbReference type="ChEBI" id="CHEBI:58452"/>
        <dbReference type="ChEBI" id="CHEBI:58538"/>
        <dbReference type="EC" id="2.6.1.52"/>
    </reaction>
</comment>
<name>A0A6N8ECN4_9GAMM</name>
<dbReference type="EC" id="2.6.1.52" evidence="12"/>
<keyword evidence="4 12" id="KW-0032">Aminotransferase</keyword>
<keyword evidence="9 12" id="KW-0718">Serine biosynthesis</keyword>
<dbReference type="SUPFAM" id="SSF53383">
    <property type="entry name" value="PLP-dependent transferases"/>
    <property type="match status" value="1"/>
</dbReference>
<feature type="binding site" evidence="12">
    <location>
        <position position="49"/>
    </location>
    <ligand>
        <name>L-glutamate</name>
        <dbReference type="ChEBI" id="CHEBI:29985"/>
    </ligand>
</feature>
<dbReference type="InterPro" id="IPR015421">
    <property type="entry name" value="PyrdxlP-dep_Trfase_major"/>
</dbReference>
<dbReference type="FunFam" id="3.40.640.10:FF:000010">
    <property type="entry name" value="Phosphoserine aminotransferase"/>
    <property type="match status" value="1"/>
</dbReference>
<feature type="binding site" evidence="12">
    <location>
        <position position="162"/>
    </location>
    <ligand>
        <name>pyridoxal 5'-phosphate</name>
        <dbReference type="ChEBI" id="CHEBI:597326"/>
    </ligand>
</feature>
<dbReference type="InterPro" id="IPR000192">
    <property type="entry name" value="Aminotrans_V_dom"/>
</dbReference>
<comment type="pathway">
    <text evidence="2 12">Amino-acid biosynthesis; L-serine biosynthesis; L-serine from 3-phospho-D-glycerate: step 2/3.</text>
</comment>
<feature type="binding site" evidence="12">
    <location>
        <position position="182"/>
    </location>
    <ligand>
        <name>pyridoxal 5'-phosphate</name>
        <dbReference type="ChEBI" id="CHEBI:597326"/>
    </ligand>
</feature>
<dbReference type="NCBIfam" id="NF009112">
    <property type="entry name" value="PRK12462.1"/>
    <property type="match status" value="1"/>
</dbReference>
<evidence type="ECO:0000256" key="9">
    <source>
        <dbReference type="ARBA" id="ARBA00023299"/>
    </source>
</evidence>
<keyword evidence="6 12" id="KW-0808">Transferase</keyword>
<feature type="binding site" evidence="12">
    <location>
        <position position="205"/>
    </location>
    <ligand>
        <name>pyridoxal 5'-phosphate</name>
        <dbReference type="ChEBI" id="CHEBI:597326"/>
    </ligand>
</feature>